<reference evidence="1" key="1">
    <citation type="submission" date="2020-08" db="EMBL/GenBank/DDBJ databases">
        <title>Multicomponent nature underlies the extraordinary mechanical properties of spider dragline silk.</title>
        <authorList>
            <person name="Kono N."/>
            <person name="Nakamura H."/>
            <person name="Mori M."/>
            <person name="Yoshida Y."/>
            <person name="Ohtoshi R."/>
            <person name="Malay A.D."/>
            <person name="Moran D.A.P."/>
            <person name="Tomita M."/>
            <person name="Numata K."/>
            <person name="Arakawa K."/>
        </authorList>
    </citation>
    <scope>NUCLEOTIDE SEQUENCE</scope>
</reference>
<dbReference type="Proteomes" id="UP000887013">
    <property type="component" value="Unassembled WGS sequence"/>
</dbReference>
<organism evidence="1 2">
    <name type="scientific">Nephila pilipes</name>
    <name type="common">Giant wood spider</name>
    <name type="synonym">Nephila maculata</name>
    <dbReference type="NCBI Taxonomy" id="299642"/>
    <lineage>
        <taxon>Eukaryota</taxon>
        <taxon>Metazoa</taxon>
        <taxon>Ecdysozoa</taxon>
        <taxon>Arthropoda</taxon>
        <taxon>Chelicerata</taxon>
        <taxon>Arachnida</taxon>
        <taxon>Araneae</taxon>
        <taxon>Araneomorphae</taxon>
        <taxon>Entelegynae</taxon>
        <taxon>Araneoidea</taxon>
        <taxon>Nephilidae</taxon>
        <taxon>Nephila</taxon>
    </lineage>
</organism>
<dbReference type="AlphaFoldDB" id="A0A8X6PS30"/>
<gene>
    <name evidence="1" type="ORF">NPIL_519531</name>
</gene>
<name>A0A8X6PS30_NEPPI</name>
<evidence type="ECO:0000313" key="1">
    <source>
        <dbReference type="EMBL" id="GFT78231.1"/>
    </source>
</evidence>
<keyword evidence="2" id="KW-1185">Reference proteome</keyword>
<accession>A0A8X6PS30</accession>
<sequence length="100" mass="11513">MGRARRYLECARRGVSRFAVCFWLFCRRKEIYLPFKPPTPAFAVYVRRLGVKAVLKAGAKVANGGENEFTFAPFKMRRYYARCAAKSVLPLPVFFRLRGA</sequence>
<proteinExistence type="predicted"/>
<protein>
    <submittedName>
        <fullName evidence="1">Uncharacterized protein</fullName>
    </submittedName>
</protein>
<comment type="caution">
    <text evidence="1">The sequence shown here is derived from an EMBL/GenBank/DDBJ whole genome shotgun (WGS) entry which is preliminary data.</text>
</comment>
<dbReference type="EMBL" id="BMAW01071481">
    <property type="protein sequence ID" value="GFT78231.1"/>
    <property type="molecule type" value="Genomic_DNA"/>
</dbReference>
<evidence type="ECO:0000313" key="2">
    <source>
        <dbReference type="Proteomes" id="UP000887013"/>
    </source>
</evidence>